<dbReference type="InterPro" id="IPR003265">
    <property type="entry name" value="HhH-GPD_domain"/>
</dbReference>
<dbReference type="InterPro" id="IPR011257">
    <property type="entry name" value="DNA_glycosylase"/>
</dbReference>
<protein>
    <recommendedName>
        <fullName evidence="2">DNA-3-methyladenine glycosylase II</fullName>
        <ecNumber evidence="2">3.2.2.21</ecNumber>
    </recommendedName>
</protein>
<organism evidence="6 7">
    <name type="scientific">Paenibacillus wenxiniae</name>
    <dbReference type="NCBI Taxonomy" id="1636843"/>
    <lineage>
        <taxon>Bacteria</taxon>
        <taxon>Bacillati</taxon>
        <taxon>Bacillota</taxon>
        <taxon>Bacilli</taxon>
        <taxon>Bacillales</taxon>
        <taxon>Paenibacillaceae</taxon>
        <taxon>Paenibacillus</taxon>
    </lineage>
</organism>
<dbReference type="Gene3D" id="1.10.1670.40">
    <property type="match status" value="1"/>
</dbReference>
<gene>
    <name evidence="6" type="ORF">ACFSC9_17460</name>
</gene>
<comment type="caution">
    <text evidence="6">The sequence shown here is derived from an EMBL/GenBank/DDBJ whole genome shotgun (WGS) entry which is preliminary data.</text>
</comment>
<dbReference type="RefSeq" id="WP_347325222.1">
    <property type="nucleotide sequence ID" value="NZ_JBCGUH010000005.1"/>
</dbReference>
<dbReference type="Gene3D" id="1.10.340.30">
    <property type="entry name" value="Hypothetical protein, domain 2"/>
    <property type="match status" value="1"/>
</dbReference>
<comment type="catalytic activity">
    <reaction evidence="1">
        <text>Hydrolysis of alkylated DNA, releasing 3-methyladenine, 3-methylguanine, 7-methylguanine and 7-methyladenine.</text>
        <dbReference type="EC" id="3.2.2.21"/>
    </reaction>
</comment>
<dbReference type="Pfam" id="PF00730">
    <property type="entry name" value="HhH-GPD"/>
    <property type="match status" value="1"/>
</dbReference>
<evidence type="ECO:0000313" key="7">
    <source>
        <dbReference type="Proteomes" id="UP001597233"/>
    </source>
</evidence>
<dbReference type="EC" id="3.2.2.21" evidence="2"/>
<dbReference type="EMBL" id="JBHUEH010000023">
    <property type="protein sequence ID" value="MFD1887285.1"/>
    <property type="molecule type" value="Genomic_DNA"/>
</dbReference>
<dbReference type="SUPFAM" id="SSF48150">
    <property type="entry name" value="DNA-glycosylase"/>
    <property type="match status" value="1"/>
</dbReference>
<name>A0ABW4RMM1_9BACL</name>
<accession>A0ABW4RMM1</accession>
<evidence type="ECO:0000256" key="1">
    <source>
        <dbReference type="ARBA" id="ARBA00000086"/>
    </source>
</evidence>
<keyword evidence="4" id="KW-0234">DNA repair</keyword>
<dbReference type="PANTHER" id="PTHR43003:SF5">
    <property type="entry name" value="DNA-3-METHYLADENINE GLYCOSYLASE"/>
    <property type="match status" value="1"/>
</dbReference>
<evidence type="ECO:0000256" key="2">
    <source>
        <dbReference type="ARBA" id="ARBA00012000"/>
    </source>
</evidence>
<proteinExistence type="predicted"/>
<evidence type="ECO:0000259" key="5">
    <source>
        <dbReference type="SMART" id="SM00478"/>
    </source>
</evidence>
<keyword evidence="3" id="KW-0227">DNA damage</keyword>
<evidence type="ECO:0000256" key="3">
    <source>
        <dbReference type="ARBA" id="ARBA00022763"/>
    </source>
</evidence>
<dbReference type="InterPro" id="IPR051912">
    <property type="entry name" value="Alkylbase_DNA_Glycosylase/TA"/>
</dbReference>
<evidence type="ECO:0000313" key="6">
    <source>
        <dbReference type="EMBL" id="MFD1887285.1"/>
    </source>
</evidence>
<evidence type="ECO:0000256" key="4">
    <source>
        <dbReference type="ARBA" id="ARBA00023204"/>
    </source>
</evidence>
<feature type="domain" description="HhH-GPD" evidence="5">
    <location>
        <begin position="61"/>
        <end position="213"/>
    </location>
</feature>
<dbReference type="Proteomes" id="UP001597233">
    <property type="component" value="Unassembled WGS sequence"/>
</dbReference>
<dbReference type="PANTHER" id="PTHR43003">
    <property type="entry name" value="DNA-3-METHYLADENINE GLYCOSYLASE"/>
    <property type="match status" value="1"/>
</dbReference>
<sequence>MSNSDSNSLPRPTHLQLAPDSAAIRALVQADPVLGQLIKQIGPLEIPLRSDPFVSLVSSIISQQLSVKAAATIWKRVVELCEEQVSPATLDQFSDEQLRAVGVSMFKIRYIRDLCHHVQAGLLPLDRLDELSDEEVLQALVAVKGIGRWTAEMFLIFSLGRTGILSHGDAGLQRAARWLHEMEEREDGKYTQQHELNWSAYPTAASIYLWEAINIGWVDSGHKLADFASVDTANTTIDPVMDTASKQPSDPPS</sequence>
<dbReference type="CDD" id="cd00056">
    <property type="entry name" value="ENDO3c"/>
    <property type="match status" value="1"/>
</dbReference>
<keyword evidence="7" id="KW-1185">Reference proteome</keyword>
<dbReference type="SMART" id="SM00478">
    <property type="entry name" value="ENDO3c"/>
    <property type="match status" value="1"/>
</dbReference>
<reference evidence="7" key="1">
    <citation type="journal article" date="2019" name="Int. J. Syst. Evol. Microbiol.">
        <title>The Global Catalogue of Microorganisms (GCM) 10K type strain sequencing project: providing services to taxonomists for standard genome sequencing and annotation.</title>
        <authorList>
            <consortium name="The Broad Institute Genomics Platform"/>
            <consortium name="The Broad Institute Genome Sequencing Center for Infectious Disease"/>
            <person name="Wu L."/>
            <person name="Ma J."/>
        </authorList>
    </citation>
    <scope>NUCLEOTIDE SEQUENCE [LARGE SCALE GENOMIC DNA]</scope>
    <source>
        <strain evidence="7">CCUG 54950</strain>
    </source>
</reference>